<feature type="compositionally biased region" description="Pro residues" evidence="1">
    <location>
        <begin position="1"/>
        <end position="13"/>
    </location>
</feature>
<feature type="domain" description="WIBG Mago-binding" evidence="2">
    <location>
        <begin position="24"/>
        <end position="50"/>
    </location>
</feature>
<evidence type="ECO:0000256" key="1">
    <source>
        <dbReference type="SAM" id="MobiDB-lite"/>
    </source>
</evidence>
<feature type="compositionally biased region" description="Acidic residues" evidence="1">
    <location>
        <begin position="110"/>
        <end position="119"/>
    </location>
</feature>
<feature type="compositionally biased region" description="Basic and acidic residues" evidence="1">
    <location>
        <begin position="176"/>
        <end position="193"/>
    </location>
</feature>
<gene>
    <name evidence="3" type="ORF">OEA41_002210</name>
</gene>
<dbReference type="Pfam" id="PF09282">
    <property type="entry name" value="Mago-bind"/>
    <property type="match status" value="1"/>
</dbReference>
<dbReference type="GO" id="GO:1903259">
    <property type="term" value="P:exon-exon junction complex disassembly"/>
    <property type="evidence" value="ECO:0007669"/>
    <property type="project" value="InterPro"/>
</dbReference>
<dbReference type="GO" id="GO:0003723">
    <property type="term" value="F:RNA binding"/>
    <property type="evidence" value="ECO:0007669"/>
    <property type="project" value="TreeGrafter"/>
</dbReference>
<dbReference type="SMART" id="SM01273">
    <property type="entry name" value="Mago-bind"/>
    <property type="match status" value="1"/>
</dbReference>
<dbReference type="PANTHER" id="PTHR22959">
    <property type="entry name" value="PYM PROTEIN"/>
    <property type="match status" value="1"/>
</dbReference>
<dbReference type="InterPro" id="IPR015362">
    <property type="entry name" value="WIBG_mago-bd"/>
</dbReference>
<dbReference type="InterPro" id="IPR036348">
    <property type="entry name" value="WIBG_N_sf"/>
</dbReference>
<feature type="compositionally biased region" description="Basic residues" evidence="1">
    <location>
        <begin position="94"/>
        <end position="104"/>
    </location>
</feature>
<comment type="caution">
    <text evidence="3">The sequence shown here is derived from an EMBL/GenBank/DDBJ whole genome shotgun (WGS) entry which is preliminary data.</text>
</comment>
<dbReference type="GO" id="GO:0035145">
    <property type="term" value="C:exon-exon junction complex"/>
    <property type="evidence" value="ECO:0007669"/>
    <property type="project" value="TreeGrafter"/>
</dbReference>
<dbReference type="InterPro" id="IPR039333">
    <property type="entry name" value="PYM1"/>
</dbReference>
<evidence type="ECO:0000313" key="4">
    <source>
        <dbReference type="Proteomes" id="UP001276659"/>
    </source>
</evidence>
<dbReference type="EMBL" id="JASNWA010000006">
    <property type="protein sequence ID" value="KAK3174964.1"/>
    <property type="molecule type" value="Genomic_DNA"/>
</dbReference>
<feature type="compositionally biased region" description="Basic and acidic residues" evidence="1">
    <location>
        <begin position="36"/>
        <end position="66"/>
    </location>
</feature>
<dbReference type="SUPFAM" id="SSF101931">
    <property type="entry name" value="Pym (Within the bgcn gene intron protein, WIBG), N-terminal domain"/>
    <property type="match status" value="1"/>
</dbReference>
<feature type="region of interest" description="Disordered" evidence="1">
    <location>
        <begin position="1"/>
        <end position="193"/>
    </location>
</feature>
<dbReference type="GO" id="GO:0005737">
    <property type="term" value="C:cytoplasm"/>
    <property type="evidence" value="ECO:0007669"/>
    <property type="project" value="TreeGrafter"/>
</dbReference>
<reference evidence="3" key="1">
    <citation type="submission" date="2022-11" db="EMBL/GenBank/DDBJ databases">
        <title>Chromosomal genome sequence assembly and mating type (MAT) locus characterization of the leprose asexual lichenized fungus Lepraria neglecta (Nyl.) Erichsen.</title>
        <authorList>
            <person name="Allen J.L."/>
            <person name="Pfeffer B."/>
        </authorList>
    </citation>
    <scope>NUCLEOTIDE SEQUENCE</scope>
    <source>
        <strain evidence="3">Allen 5258</strain>
    </source>
</reference>
<dbReference type="Proteomes" id="UP001276659">
    <property type="component" value="Unassembled WGS sequence"/>
</dbReference>
<organism evidence="3 4">
    <name type="scientific">Lepraria neglecta</name>
    <dbReference type="NCBI Taxonomy" id="209136"/>
    <lineage>
        <taxon>Eukaryota</taxon>
        <taxon>Fungi</taxon>
        <taxon>Dikarya</taxon>
        <taxon>Ascomycota</taxon>
        <taxon>Pezizomycotina</taxon>
        <taxon>Lecanoromycetes</taxon>
        <taxon>OSLEUM clade</taxon>
        <taxon>Lecanoromycetidae</taxon>
        <taxon>Lecanorales</taxon>
        <taxon>Lecanorineae</taxon>
        <taxon>Stereocaulaceae</taxon>
        <taxon>Lepraria</taxon>
    </lineage>
</organism>
<accession>A0AAD9ZB70</accession>
<keyword evidence="4" id="KW-1185">Reference proteome</keyword>
<feature type="compositionally biased region" description="Basic and acidic residues" evidence="1">
    <location>
        <begin position="151"/>
        <end position="167"/>
    </location>
</feature>
<dbReference type="AlphaFoldDB" id="A0AAD9ZB70"/>
<feature type="compositionally biased region" description="Gly residues" evidence="1">
    <location>
        <begin position="69"/>
        <end position="84"/>
    </location>
</feature>
<sequence>MPLSVPSPSPSPTPGSGIVSTPTGDRHIPPSTRADGSLRKEIKIRPGYRPPEDVEVYKNRTAEAWKTRGSGGVPGAEGLKSGGSGEEKSSAGKNAKRREARKRAKAAEGDGGEEEEEQMNGDSGVGSKSQSIAKSKAAEKDYWRANALPAKEPEPELDPKAEKEKLARNLKKKLRQARELREKKDKGENLLPEQFEKVIKIQELIRQLDSLGFDSDGAPKAKDVR</sequence>
<protein>
    <recommendedName>
        <fullName evidence="2">WIBG Mago-binding domain-containing protein</fullName>
    </recommendedName>
</protein>
<dbReference type="PANTHER" id="PTHR22959:SF0">
    <property type="entry name" value="PARTNER OF Y14 AND MAGO"/>
    <property type="match status" value="1"/>
</dbReference>
<proteinExistence type="predicted"/>
<feature type="compositionally biased region" description="Low complexity" evidence="1">
    <location>
        <begin position="14"/>
        <end position="23"/>
    </location>
</feature>
<evidence type="ECO:0000313" key="3">
    <source>
        <dbReference type="EMBL" id="KAK3174964.1"/>
    </source>
</evidence>
<name>A0AAD9ZB70_9LECA</name>
<evidence type="ECO:0000259" key="2">
    <source>
        <dbReference type="SMART" id="SM01273"/>
    </source>
</evidence>